<reference evidence="5" key="1">
    <citation type="journal article" date="2019" name="Int. J. Syst. Evol. Microbiol.">
        <title>The Global Catalogue of Microorganisms (GCM) 10K type strain sequencing project: providing services to taxonomists for standard genome sequencing and annotation.</title>
        <authorList>
            <consortium name="The Broad Institute Genomics Platform"/>
            <consortium name="The Broad Institute Genome Sequencing Center for Infectious Disease"/>
            <person name="Wu L."/>
            <person name="Ma J."/>
        </authorList>
    </citation>
    <scope>NUCLEOTIDE SEQUENCE [LARGE SCALE GENOMIC DNA]</scope>
    <source>
        <strain evidence="5">JCM 17441</strain>
    </source>
</reference>
<dbReference type="InterPro" id="IPR036390">
    <property type="entry name" value="WH_DNA-bd_sf"/>
</dbReference>
<dbReference type="Gene3D" id="1.10.10.10">
    <property type="entry name" value="Winged helix-like DNA-binding domain superfamily/Winged helix DNA-binding domain"/>
    <property type="match status" value="1"/>
</dbReference>
<evidence type="ECO:0000259" key="3">
    <source>
        <dbReference type="PROSITE" id="PS50931"/>
    </source>
</evidence>
<dbReference type="PRINTS" id="PR00039">
    <property type="entry name" value="HTHLYSR"/>
</dbReference>
<dbReference type="Proteomes" id="UP001500620">
    <property type="component" value="Unassembled WGS sequence"/>
</dbReference>
<proteinExistence type="inferred from homology"/>
<feature type="domain" description="HTH lysR-type" evidence="3">
    <location>
        <begin position="12"/>
        <end position="69"/>
    </location>
</feature>
<dbReference type="EMBL" id="BAABAT010000043">
    <property type="protein sequence ID" value="GAA4260991.1"/>
    <property type="molecule type" value="Genomic_DNA"/>
</dbReference>
<keyword evidence="2" id="KW-0378">Hydrolase</keyword>
<evidence type="ECO:0000256" key="2">
    <source>
        <dbReference type="ARBA" id="ARBA00022801"/>
    </source>
</evidence>
<dbReference type="RefSeq" id="WP_345137891.1">
    <property type="nucleotide sequence ID" value="NZ_BAABAT010000043.1"/>
</dbReference>
<gene>
    <name evidence="4" type="ORF">GCM10022255_091840</name>
</gene>
<name>A0ABP8DP98_9ACTN</name>
<dbReference type="InterPro" id="IPR000847">
    <property type="entry name" value="LysR_HTH_N"/>
</dbReference>
<organism evidence="4 5">
    <name type="scientific">Dactylosporangium darangshiense</name>
    <dbReference type="NCBI Taxonomy" id="579108"/>
    <lineage>
        <taxon>Bacteria</taxon>
        <taxon>Bacillati</taxon>
        <taxon>Actinomycetota</taxon>
        <taxon>Actinomycetes</taxon>
        <taxon>Micromonosporales</taxon>
        <taxon>Micromonosporaceae</taxon>
        <taxon>Dactylosporangium</taxon>
    </lineage>
</organism>
<dbReference type="Pfam" id="PF00126">
    <property type="entry name" value="HTH_1"/>
    <property type="match status" value="1"/>
</dbReference>
<dbReference type="SUPFAM" id="SSF53474">
    <property type="entry name" value="alpha/beta-Hydrolases"/>
    <property type="match status" value="1"/>
</dbReference>
<dbReference type="InterPro" id="IPR036388">
    <property type="entry name" value="WH-like_DNA-bd_sf"/>
</dbReference>
<keyword evidence="5" id="KW-1185">Reference proteome</keyword>
<protein>
    <recommendedName>
        <fullName evidence="3">HTH lysR-type domain-containing protein</fullName>
    </recommendedName>
</protein>
<dbReference type="PROSITE" id="PS50931">
    <property type="entry name" value="HTH_LYSR"/>
    <property type="match status" value="1"/>
</dbReference>
<dbReference type="Gene3D" id="3.40.50.1820">
    <property type="entry name" value="alpha/beta hydrolase"/>
    <property type="match status" value="1"/>
</dbReference>
<evidence type="ECO:0000313" key="4">
    <source>
        <dbReference type="EMBL" id="GAA4260991.1"/>
    </source>
</evidence>
<dbReference type="InterPro" id="IPR050300">
    <property type="entry name" value="GDXG_lipolytic_enzyme"/>
</dbReference>
<evidence type="ECO:0000313" key="5">
    <source>
        <dbReference type="Proteomes" id="UP001500620"/>
    </source>
</evidence>
<dbReference type="InterPro" id="IPR013094">
    <property type="entry name" value="AB_hydrolase_3"/>
</dbReference>
<dbReference type="SUPFAM" id="SSF46785">
    <property type="entry name" value="Winged helix' DNA-binding domain"/>
    <property type="match status" value="1"/>
</dbReference>
<dbReference type="InterPro" id="IPR029058">
    <property type="entry name" value="AB_hydrolase_fold"/>
</dbReference>
<comment type="similarity">
    <text evidence="1">Belongs to the 'GDXG' lipolytic enzyme family.</text>
</comment>
<dbReference type="Pfam" id="PF07859">
    <property type="entry name" value="Abhydrolase_3"/>
    <property type="match status" value="1"/>
</dbReference>
<dbReference type="PANTHER" id="PTHR48081">
    <property type="entry name" value="AB HYDROLASE SUPERFAMILY PROTEIN C4A8.06C"/>
    <property type="match status" value="1"/>
</dbReference>
<dbReference type="PANTHER" id="PTHR48081:SF30">
    <property type="entry name" value="ACETYL-HYDROLASE LIPR-RELATED"/>
    <property type="match status" value="1"/>
</dbReference>
<evidence type="ECO:0000256" key="1">
    <source>
        <dbReference type="ARBA" id="ARBA00010515"/>
    </source>
</evidence>
<accession>A0ABP8DP98</accession>
<sequence>MADIAAPAPETVELRHLRSFVAVADELNFSRAAQRLFLSQPSLSRQIRSLERLIGCELFRRSTQRVELTLAGEALLTRARTLLTDADEAIAATRAVGGELAARMTSIWQPWVEATANVADLGRIRATTEELHGRFSPPAEVAVTATVAGGVPALRLSAPEASDATILFLHGGGYIAGSAFGYRHLVGAIAAAAGMPAIAIDYRLAPEHPYPCAVEDALNAYRWLLDSGLDPGRIAFVCDSSAGGLAMSTLLTLREQGVALPAAAALLCPWVDLAGRTHRPSQDSPITFLPQMAKVLADAYLDGHPIDDPLVDPLRADLTGLPPLLIHAASGDSVFEEAKLLAKRAETFGVPVETSIFPVPTHDFHLFWTFLPEAAAAIDQVGHFLRTTTAGAAGT</sequence>
<comment type="caution">
    <text evidence="4">The sequence shown here is derived from an EMBL/GenBank/DDBJ whole genome shotgun (WGS) entry which is preliminary data.</text>
</comment>